<keyword evidence="1" id="KW-0732">Signal</keyword>
<dbReference type="OrthoDB" id="2538281at2759"/>
<dbReference type="AlphaFoldDB" id="A0A1Y2EDD0"/>
<feature type="signal peptide" evidence="1">
    <location>
        <begin position="1"/>
        <end position="20"/>
    </location>
</feature>
<reference evidence="2 3" key="1">
    <citation type="submission" date="2016-07" db="EMBL/GenBank/DDBJ databases">
        <title>Pervasive Adenine N6-methylation of Active Genes in Fungi.</title>
        <authorList>
            <consortium name="DOE Joint Genome Institute"/>
            <person name="Mondo S.J."/>
            <person name="Dannebaum R.O."/>
            <person name="Kuo R.C."/>
            <person name="Labutti K."/>
            <person name="Haridas S."/>
            <person name="Kuo A."/>
            <person name="Salamov A."/>
            <person name="Ahrendt S.R."/>
            <person name="Lipzen A."/>
            <person name="Sullivan W."/>
            <person name="Andreopoulos W.B."/>
            <person name="Clum A."/>
            <person name="Lindquist E."/>
            <person name="Daum C."/>
            <person name="Ramamoorthy G.K."/>
            <person name="Gryganskyi A."/>
            <person name="Culley D."/>
            <person name="Magnuson J.K."/>
            <person name="James T.Y."/>
            <person name="O'Malley M.A."/>
            <person name="Stajich J.E."/>
            <person name="Spatafora J.W."/>
            <person name="Visel A."/>
            <person name="Grigoriev I.V."/>
        </authorList>
    </citation>
    <scope>NUCLEOTIDE SEQUENCE [LARGE SCALE GENOMIC DNA]</scope>
    <source>
        <strain evidence="2 3">62-1032</strain>
    </source>
</reference>
<sequence>MLSFALVALLVVLGTPLASAQTLSNGTSLQTGIISASVRWQSSGILQVDNCKVNVPFSPCYSMSLGATGNLAEPDRQRIEFLSWPPAMAGETWVYDWTYYLVPGVSSSDHFFHLSQLLSRDIGGYVVALDLLQGRVTIRDTIRPNCGGTCPSIPQASFWGRTTYHRMTVTFGAQGSLRYTVRAPAFTGGPQTTLITYSLPTGSNIPADSTIKTGLYRLFVNGQSAATAFAGAFSFRRTA</sequence>
<evidence type="ECO:0000313" key="2">
    <source>
        <dbReference type="EMBL" id="ORY69314.1"/>
    </source>
</evidence>
<evidence type="ECO:0000256" key="1">
    <source>
        <dbReference type="SAM" id="SignalP"/>
    </source>
</evidence>
<comment type="caution">
    <text evidence="2">The sequence shown here is derived from an EMBL/GenBank/DDBJ whole genome shotgun (WGS) entry which is preliminary data.</text>
</comment>
<dbReference type="EMBL" id="MCGR01000057">
    <property type="protein sequence ID" value="ORY69314.1"/>
    <property type="molecule type" value="Genomic_DNA"/>
</dbReference>
<organism evidence="2 3">
    <name type="scientific">Leucosporidium creatinivorum</name>
    <dbReference type="NCBI Taxonomy" id="106004"/>
    <lineage>
        <taxon>Eukaryota</taxon>
        <taxon>Fungi</taxon>
        <taxon>Dikarya</taxon>
        <taxon>Basidiomycota</taxon>
        <taxon>Pucciniomycotina</taxon>
        <taxon>Microbotryomycetes</taxon>
        <taxon>Leucosporidiales</taxon>
        <taxon>Leucosporidium</taxon>
    </lineage>
</organism>
<dbReference type="InParanoid" id="A0A1Y2EDD0"/>
<keyword evidence="3" id="KW-1185">Reference proteome</keyword>
<name>A0A1Y2EDD0_9BASI</name>
<evidence type="ECO:0000313" key="3">
    <source>
        <dbReference type="Proteomes" id="UP000193467"/>
    </source>
</evidence>
<accession>A0A1Y2EDD0</accession>
<dbReference type="Proteomes" id="UP000193467">
    <property type="component" value="Unassembled WGS sequence"/>
</dbReference>
<proteinExistence type="predicted"/>
<gene>
    <name evidence="2" type="ORF">BCR35DRAFT_326423</name>
</gene>
<protein>
    <submittedName>
        <fullName evidence="2">Uncharacterized protein</fullName>
    </submittedName>
</protein>
<feature type="chain" id="PRO_5012124140" evidence="1">
    <location>
        <begin position="21"/>
        <end position="239"/>
    </location>
</feature>